<evidence type="ECO:0000313" key="2">
    <source>
        <dbReference type="EMBL" id="KAK9763109.1"/>
    </source>
</evidence>
<feature type="region of interest" description="Disordered" evidence="1">
    <location>
        <begin position="43"/>
        <end position="73"/>
    </location>
</feature>
<protein>
    <recommendedName>
        <fullName evidence="4">MPN domain-containing protein</fullName>
    </recommendedName>
</protein>
<reference evidence="2 3" key="1">
    <citation type="submission" date="2023-04" db="EMBL/GenBank/DDBJ databases">
        <title>Genome of Basidiobolus ranarum AG-B5.</title>
        <authorList>
            <person name="Stajich J.E."/>
            <person name="Carter-House D."/>
            <person name="Gryganskyi A."/>
        </authorList>
    </citation>
    <scope>NUCLEOTIDE SEQUENCE [LARGE SCALE GENOMIC DNA]</scope>
    <source>
        <strain evidence="2 3">AG-B5</strain>
    </source>
</reference>
<evidence type="ECO:0008006" key="4">
    <source>
        <dbReference type="Google" id="ProtNLM"/>
    </source>
</evidence>
<accession>A0ABR2WNM5</accession>
<organism evidence="2 3">
    <name type="scientific">Basidiobolus ranarum</name>
    <dbReference type="NCBI Taxonomy" id="34480"/>
    <lineage>
        <taxon>Eukaryota</taxon>
        <taxon>Fungi</taxon>
        <taxon>Fungi incertae sedis</taxon>
        <taxon>Zoopagomycota</taxon>
        <taxon>Entomophthoromycotina</taxon>
        <taxon>Basidiobolomycetes</taxon>
        <taxon>Basidiobolales</taxon>
        <taxon>Basidiobolaceae</taxon>
        <taxon>Basidiobolus</taxon>
    </lineage>
</organism>
<name>A0ABR2WNM5_9FUNG</name>
<proteinExistence type="predicted"/>
<feature type="compositionally biased region" description="Basic and acidic residues" evidence="1">
    <location>
        <begin position="1"/>
        <end position="10"/>
    </location>
</feature>
<feature type="region of interest" description="Disordered" evidence="1">
    <location>
        <begin position="427"/>
        <end position="458"/>
    </location>
</feature>
<feature type="region of interest" description="Disordered" evidence="1">
    <location>
        <begin position="1"/>
        <end position="22"/>
    </location>
</feature>
<feature type="compositionally biased region" description="Polar residues" evidence="1">
    <location>
        <begin position="63"/>
        <end position="73"/>
    </location>
</feature>
<keyword evidence="3" id="KW-1185">Reference proteome</keyword>
<gene>
    <name evidence="2" type="ORF">K7432_010530</name>
</gene>
<evidence type="ECO:0000313" key="3">
    <source>
        <dbReference type="Proteomes" id="UP001479436"/>
    </source>
</evidence>
<evidence type="ECO:0000256" key="1">
    <source>
        <dbReference type="SAM" id="MobiDB-lite"/>
    </source>
</evidence>
<dbReference type="EMBL" id="JASJQH010000731">
    <property type="protein sequence ID" value="KAK9763109.1"/>
    <property type="molecule type" value="Genomic_DNA"/>
</dbReference>
<sequence length="489" mass="54871">MTEICKHETAIDDDSPSLSCQSSPDTLSYGLLNSQVKQTLLEETEGTPCHSTSEKQDPDLNMSGRTAGSMGSLNSEESFSVIPKLGSENQYDNDSRVVIDQSVIVALLDHGYTDDKFNNYGYLGGKRVLTSRHSDKMICHISHFIPSIRSIESMLSGKGEESSIAFKLALDSFTTMGVELMGWYRSDISQDSLTPTHSDLLRQSHIQKVIPYGVGVLISGSKIPKLTDTVNSEIPYELTVFRLSPTISPAKLPDPKYTTNDSTSHHSVPVTFGVNQQSYTNPELIRQITGTLKTVLVESHVLFEAQRIDCGHMAGRKLFTDSEYDSFLMRFWKTSAIQLKKTVEQEFHSLALKKHHLKSLLTQKISHLQNQIELDYKNASPDIRGRKLAALEKLIAHTLNEKFEKDSQVGSFNINRWLNMDPQMNQVHTEEQGSSFKRKSESTVSSLKKQRKSAHSKYEHNRTIPYWPLVSPAPISNGYAFSSNYPPFS</sequence>
<feature type="non-terminal residue" evidence="2">
    <location>
        <position position="489"/>
    </location>
</feature>
<dbReference type="Gene3D" id="3.40.140.10">
    <property type="entry name" value="Cytidine Deaminase, domain 2"/>
    <property type="match status" value="1"/>
</dbReference>
<dbReference type="Proteomes" id="UP001479436">
    <property type="component" value="Unassembled WGS sequence"/>
</dbReference>
<comment type="caution">
    <text evidence="2">The sequence shown here is derived from an EMBL/GenBank/DDBJ whole genome shotgun (WGS) entry which is preliminary data.</text>
</comment>